<dbReference type="Proteomes" id="UP000326354">
    <property type="component" value="Chromosome"/>
</dbReference>
<gene>
    <name evidence="1" type="ORF">UABAM_06401</name>
</gene>
<organism evidence="1 2">
    <name type="scientific">Uabimicrobium amorphum</name>
    <dbReference type="NCBI Taxonomy" id="2596890"/>
    <lineage>
        <taxon>Bacteria</taxon>
        <taxon>Pseudomonadati</taxon>
        <taxon>Planctomycetota</taxon>
        <taxon>Candidatus Uabimicrobiia</taxon>
        <taxon>Candidatus Uabimicrobiales</taxon>
        <taxon>Candidatus Uabimicrobiaceae</taxon>
        <taxon>Candidatus Uabimicrobium</taxon>
    </lineage>
</organism>
<protein>
    <submittedName>
        <fullName evidence="1">Uncharacterized protein</fullName>
    </submittedName>
</protein>
<accession>A0A5S9IWU7</accession>
<proteinExistence type="predicted"/>
<reference evidence="1 2" key="1">
    <citation type="submission" date="2019-08" db="EMBL/GenBank/DDBJ databases">
        <title>Complete genome sequence of Candidatus Uab amorphum.</title>
        <authorList>
            <person name="Shiratori T."/>
            <person name="Suzuki S."/>
            <person name="Kakizawa Y."/>
            <person name="Ishida K."/>
        </authorList>
    </citation>
    <scope>NUCLEOTIDE SEQUENCE [LARGE SCALE GENOMIC DNA]</scope>
    <source>
        <strain evidence="1 2">SRT547</strain>
    </source>
</reference>
<evidence type="ECO:0000313" key="2">
    <source>
        <dbReference type="Proteomes" id="UP000326354"/>
    </source>
</evidence>
<dbReference type="OrthoDB" id="466952at2"/>
<dbReference type="EMBL" id="AP019860">
    <property type="protein sequence ID" value="BBM87985.1"/>
    <property type="molecule type" value="Genomic_DNA"/>
</dbReference>
<dbReference type="KEGG" id="uam:UABAM_06401"/>
<name>A0A5S9IWU7_UABAM</name>
<dbReference type="RefSeq" id="WP_151972051.1">
    <property type="nucleotide sequence ID" value="NZ_AP019860.1"/>
</dbReference>
<keyword evidence="2" id="KW-1185">Reference proteome</keyword>
<dbReference type="AlphaFoldDB" id="A0A5S9IWU7"/>
<evidence type="ECO:0000313" key="1">
    <source>
        <dbReference type="EMBL" id="BBM87985.1"/>
    </source>
</evidence>
<sequence>MDTFAKEAYTKLKELREEWDAGQKMLVQLDAKQQELEQKRKDLQQMMLRISGAIQVLEEILPDAEEQ</sequence>